<dbReference type="RefSeq" id="WP_103982503.1">
    <property type="nucleotide sequence ID" value="NZ_FNVS01000002.1"/>
</dbReference>
<gene>
    <name evidence="1" type="ORF">SAMN05444001_102240</name>
</gene>
<name>A0A8G2F457_9BACT</name>
<proteinExistence type="predicted"/>
<comment type="caution">
    <text evidence="1">The sequence shown here is derived from an EMBL/GenBank/DDBJ whole genome shotgun (WGS) entry which is preliminary data.</text>
</comment>
<organism evidence="1 2">
    <name type="scientific">Parabacteroides chinchillae</name>
    <dbReference type="NCBI Taxonomy" id="871327"/>
    <lineage>
        <taxon>Bacteria</taxon>
        <taxon>Pseudomonadati</taxon>
        <taxon>Bacteroidota</taxon>
        <taxon>Bacteroidia</taxon>
        <taxon>Bacteroidales</taxon>
        <taxon>Tannerellaceae</taxon>
        <taxon>Parabacteroides</taxon>
    </lineage>
</organism>
<sequence length="72" mass="8610">MKPLILSFFVVLLGYSLFFDKEKDMKLRTPEQVITTTPEAMRYEYKSDSIELYAKKMNLNILKMMEKNSFFN</sequence>
<evidence type="ECO:0000313" key="2">
    <source>
        <dbReference type="Proteomes" id="UP000236725"/>
    </source>
</evidence>
<accession>A0A8G2F457</accession>
<protein>
    <submittedName>
        <fullName evidence="1">Uncharacterized protein</fullName>
    </submittedName>
</protein>
<reference evidence="1 2" key="1">
    <citation type="submission" date="2016-10" db="EMBL/GenBank/DDBJ databases">
        <authorList>
            <person name="Varghese N."/>
            <person name="Submissions S."/>
        </authorList>
    </citation>
    <scope>NUCLEOTIDE SEQUENCE [LARGE SCALE GENOMIC DNA]</scope>
    <source>
        <strain evidence="1 2">DSM 29073</strain>
    </source>
</reference>
<dbReference type="EMBL" id="FNVS01000002">
    <property type="protein sequence ID" value="SEF55801.1"/>
    <property type="molecule type" value="Genomic_DNA"/>
</dbReference>
<dbReference type="Proteomes" id="UP000236725">
    <property type="component" value="Unassembled WGS sequence"/>
</dbReference>
<keyword evidence="2" id="KW-1185">Reference proteome</keyword>
<evidence type="ECO:0000313" key="1">
    <source>
        <dbReference type="EMBL" id="SEF55801.1"/>
    </source>
</evidence>
<dbReference type="AlphaFoldDB" id="A0A8G2F457"/>